<organism evidence="4 5">
    <name type="scientific">Alistipes timonensis JC136</name>
    <dbReference type="NCBI Taxonomy" id="1033731"/>
    <lineage>
        <taxon>Bacteria</taxon>
        <taxon>Pseudomonadati</taxon>
        <taxon>Bacteroidota</taxon>
        <taxon>Bacteroidia</taxon>
        <taxon>Bacteroidales</taxon>
        <taxon>Rikenellaceae</taxon>
        <taxon>Alistipes</taxon>
    </lineage>
</organism>
<dbReference type="RefSeq" id="WP_010260318.1">
    <property type="nucleotide sequence ID" value="NZ_CAEG01000005.1"/>
</dbReference>
<name>A0A1H4D0N9_9BACT</name>
<dbReference type="STRING" id="1033731.SAMN05444145_10589"/>
<keyword evidence="2" id="KW-0677">Repeat</keyword>
<dbReference type="InterPro" id="IPR025875">
    <property type="entry name" value="Leu-rich_rpt_4"/>
</dbReference>
<dbReference type="PANTHER" id="PTHR47566">
    <property type="match status" value="1"/>
</dbReference>
<protein>
    <submittedName>
        <fullName evidence="4">Leucine Rich repeat-containing protein</fullName>
    </submittedName>
</protein>
<evidence type="ECO:0000256" key="1">
    <source>
        <dbReference type="ARBA" id="ARBA00022614"/>
    </source>
</evidence>
<dbReference type="OrthoDB" id="1077656at2"/>
<dbReference type="InterPro" id="IPR052574">
    <property type="entry name" value="CDIRP"/>
</dbReference>
<gene>
    <name evidence="4" type="ORF">SAMN05444145_10589</name>
</gene>
<feature type="chain" id="PRO_5010300021" evidence="3">
    <location>
        <begin position="20"/>
        <end position="202"/>
    </location>
</feature>
<keyword evidence="1" id="KW-0433">Leucine-rich repeat</keyword>
<dbReference type="EMBL" id="FNRI01000005">
    <property type="protein sequence ID" value="SEA65902.1"/>
    <property type="molecule type" value="Genomic_DNA"/>
</dbReference>
<accession>A0A1H4D0N9</accession>
<evidence type="ECO:0000256" key="2">
    <source>
        <dbReference type="ARBA" id="ARBA00022737"/>
    </source>
</evidence>
<dbReference type="AlphaFoldDB" id="A0A1H4D0N9"/>
<dbReference type="GO" id="GO:0035591">
    <property type="term" value="F:signaling adaptor activity"/>
    <property type="evidence" value="ECO:0007669"/>
    <property type="project" value="TreeGrafter"/>
</dbReference>
<evidence type="ECO:0000256" key="3">
    <source>
        <dbReference type="SAM" id="SignalP"/>
    </source>
</evidence>
<proteinExistence type="predicted"/>
<keyword evidence="3" id="KW-0732">Signal</keyword>
<dbReference type="SUPFAM" id="SSF52058">
    <property type="entry name" value="L domain-like"/>
    <property type="match status" value="1"/>
</dbReference>
<sequence>MVRALPALLLLFCTACGLAEDGRDEDNKYIYIKFYDKAFEAYCLEKFDTSGDGRISRYEAQRVRRMSCPGLGIGSLTDIREFFNLRELDCSGNELTQLDLTACTYLERLDCSDNDLASLDLDGVRGLVWMDCSGNGLPRLDLHSAASLLTLDCRRNALTTLDVASCDANLQADVRSNPDLTTVYCRASQSISFDGQTVIQPE</sequence>
<dbReference type="PANTHER" id="PTHR47566:SF1">
    <property type="entry name" value="PROTEIN NUD1"/>
    <property type="match status" value="1"/>
</dbReference>
<dbReference type="InterPro" id="IPR032675">
    <property type="entry name" value="LRR_dom_sf"/>
</dbReference>
<evidence type="ECO:0000313" key="4">
    <source>
        <dbReference type="EMBL" id="SEA65902.1"/>
    </source>
</evidence>
<evidence type="ECO:0000313" key="5">
    <source>
        <dbReference type="Proteomes" id="UP000183253"/>
    </source>
</evidence>
<reference evidence="4 5" key="1">
    <citation type="submission" date="2016-10" db="EMBL/GenBank/DDBJ databases">
        <authorList>
            <person name="de Groot N.N."/>
        </authorList>
    </citation>
    <scope>NUCLEOTIDE SEQUENCE [LARGE SCALE GENOMIC DNA]</scope>
    <source>
        <strain evidence="4 5">DSM 25383</strain>
    </source>
</reference>
<keyword evidence="5" id="KW-1185">Reference proteome</keyword>
<dbReference type="Proteomes" id="UP000183253">
    <property type="component" value="Unassembled WGS sequence"/>
</dbReference>
<dbReference type="Pfam" id="PF12799">
    <property type="entry name" value="LRR_4"/>
    <property type="match status" value="1"/>
</dbReference>
<feature type="signal peptide" evidence="3">
    <location>
        <begin position="1"/>
        <end position="19"/>
    </location>
</feature>
<dbReference type="Gene3D" id="3.80.10.10">
    <property type="entry name" value="Ribonuclease Inhibitor"/>
    <property type="match status" value="1"/>
</dbReference>